<gene>
    <name evidence="1" type="ORF">C1645_842428</name>
</gene>
<sequence>NGLEDERGNLHYPYISYAPDHKAKEQLIASEQAGYRAATGKLILPDICEKLKNKEKIDLPENISLNTSKYAGFGVENDNEAKKIKNIELLQNKKKLENYKFFIRPYDIFTLASSENLENELSKLFGLPLFYTGTTGDRVSSINIVGLVYDKKENLQTKYSEQGDKIIKISNAINWRGEKGNKSRYSFNQLGTKEKSINKISPSIRLLKINILGKREK</sequence>
<protein>
    <submittedName>
        <fullName evidence="1">Uncharacterized protein</fullName>
    </submittedName>
</protein>
<keyword evidence="2" id="KW-1185">Reference proteome</keyword>
<dbReference type="AlphaFoldDB" id="A0A397S7P5"/>
<feature type="non-terminal residue" evidence="1">
    <location>
        <position position="1"/>
    </location>
</feature>
<comment type="caution">
    <text evidence="1">The sequence shown here is derived from an EMBL/GenBank/DDBJ whole genome shotgun (WGS) entry which is preliminary data.</text>
</comment>
<dbReference type="Proteomes" id="UP000265703">
    <property type="component" value="Unassembled WGS sequence"/>
</dbReference>
<dbReference type="OrthoDB" id="2470743at2759"/>
<evidence type="ECO:0000313" key="2">
    <source>
        <dbReference type="Proteomes" id="UP000265703"/>
    </source>
</evidence>
<dbReference type="EMBL" id="QKYT01002166">
    <property type="protein sequence ID" value="RIA78751.1"/>
    <property type="molecule type" value="Genomic_DNA"/>
</dbReference>
<name>A0A397S7P5_9GLOM</name>
<proteinExistence type="predicted"/>
<organism evidence="1 2">
    <name type="scientific">Glomus cerebriforme</name>
    <dbReference type="NCBI Taxonomy" id="658196"/>
    <lineage>
        <taxon>Eukaryota</taxon>
        <taxon>Fungi</taxon>
        <taxon>Fungi incertae sedis</taxon>
        <taxon>Mucoromycota</taxon>
        <taxon>Glomeromycotina</taxon>
        <taxon>Glomeromycetes</taxon>
        <taxon>Glomerales</taxon>
        <taxon>Glomeraceae</taxon>
        <taxon>Glomus</taxon>
    </lineage>
</organism>
<accession>A0A397S7P5</accession>
<evidence type="ECO:0000313" key="1">
    <source>
        <dbReference type="EMBL" id="RIA78751.1"/>
    </source>
</evidence>
<reference evidence="1" key="1">
    <citation type="submission" date="2018-06" db="EMBL/GenBank/DDBJ databases">
        <title>Comparative genomics reveals the genomic features of Rhizophagus irregularis, R. cerebriforme, R. diaphanum and Gigaspora rosea, and their symbiotic lifestyle signature.</title>
        <authorList>
            <person name="Morin E."/>
            <person name="San Clemente H."/>
            <person name="Chen E.C.H."/>
            <person name="De La Providencia I."/>
            <person name="Hainaut M."/>
            <person name="Kuo A."/>
            <person name="Kohler A."/>
            <person name="Murat C."/>
            <person name="Tang N."/>
            <person name="Roy S."/>
            <person name="Loubradou J."/>
            <person name="Henrissat B."/>
            <person name="Grigoriev I.V."/>
            <person name="Corradi N."/>
            <person name="Roux C."/>
            <person name="Martin F.M."/>
        </authorList>
    </citation>
    <scope>NUCLEOTIDE SEQUENCE [LARGE SCALE GENOMIC DNA]</scope>
    <source>
        <strain evidence="1">DAOM 227022</strain>
    </source>
</reference>